<keyword evidence="3" id="KW-1185">Reference proteome</keyword>
<gene>
    <name evidence="2" type="ORF">HYPSUDRAFT_206741</name>
</gene>
<feature type="region of interest" description="Disordered" evidence="1">
    <location>
        <begin position="162"/>
        <end position="184"/>
    </location>
</feature>
<protein>
    <submittedName>
        <fullName evidence="2">Uncharacterized protein</fullName>
    </submittedName>
</protein>
<organism evidence="2 3">
    <name type="scientific">Hypholoma sublateritium (strain FD-334 SS-4)</name>
    <dbReference type="NCBI Taxonomy" id="945553"/>
    <lineage>
        <taxon>Eukaryota</taxon>
        <taxon>Fungi</taxon>
        <taxon>Dikarya</taxon>
        <taxon>Basidiomycota</taxon>
        <taxon>Agaricomycotina</taxon>
        <taxon>Agaricomycetes</taxon>
        <taxon>Agaricomycetidae</taxon>
        <taxon>Agaricales</taxon>
        <taxon>Agaricineae</taxon>
        <taxon>Strophariaceae</taxon>
        <taxon>Hypholoma</taxon>
    </lineage>
</organism>
<dbReference type="Proteomes" id="UP000054270">
    <property type="component" value="Unassembled WGS sequence"/>
</dbReference>
<name>A0A0D2P910_HYPSF</name>
<evidence type="ECO:0000256" key="1">
    <source>
        <dbReference type="SAM" id="MobiDB-lite"/>
    </source>
</evidence>
<sequence length="246" mass="27583">MHPSAKTSATSIIIRRTAATVLYAAAMLPSTSHYVSAWRGQTTLLRRTCARLHALRLPAPYCWPRLVRVMPHAHSAGARSRWRVPIHFRSTVTAVRHPARPRAPLPLRRDFSHQLAARAAPGRLHPASRIRTDVIGYLYTSWARVLPWCRYAAAHDPFTKRPPPISPHRRYPHTNYPRPTSTPPFRKTMTAGASYVPLSIAARVALAARALLCWNDPSTFPVPRCPCCRVSVRSHCATHLRTPAAK</sequence>
<proteinExistence type="predicted"/>
<dbReference type="AlphaFoldDB" id="A0A0D2P910"/>
<evidence type="ECO:0000313" key="3">
    <source>
        <dbReference type="Proteomes" id="UP000054270"/>
    </source>
</evidence>
<accession>A0A0D2P910</accession>
<evidence type="ECO:0000313" key="2">
    <source>
        <dbReference type="EMBL" id="KJA16840.1"/>
    </source>
</evidence>
<reference evidence="3" key="1">
    <citation type="submission" date="2014-04" db="EMBL/GenBank/DDBJ databases">
        <title>Evolutionary Origins and Diversification of the Mycorrhizal Mutualists.</title>
        <authorList>
            <consortium name="DOE Joint Genome Institute"/>
            <consortium name="Mycorrhizal Genomics Consortium"/>
            <person name="Kohler A."/>
            <person name="Kuo A."/>
            <person name="Nagy L.G."/>
            <person name="Floudas D."/>
            <person name="Copeland A."/>
            <person name="Barry K.W."/>
            <person name="Cichocki N."/>
            <person name="Veneault-Fourrey C."/>
            <person name="LaButti K."/>
            <person name="Lindquist E.A."/>
            <person name="Lipzen A."/>
            <person name="Lundell T."/>
            <person name="Morin E."/>
            <person name="Murat C."/>
            <person name="Riley R."/>
            <person name="Ohm R."/>
            <person name="Sun H."/>
            <person name="Tunlid A."/>
            <person name="Henrissat B."/>
            <person name="Grigoriev I.V."/>
            <person name="Hibbett D.S."/>
            <person name="Martin F."/>
        </authorList>
    </citation>
    <scope>NUCLEOTIDE SEQUENCE [LARGE SCALE GENOMIC DNA]</scope>
    <source>
        <strain evidence="3">FD-334 SS-4</strain>
    </source>
</reference>
<dbReference type="EMBL" id="KN817614">
    <property type="protein sequence ID" value="KJA16840.1"/>
    <property type="molecule type" value="Genomic_DNA"/>
</dbReference>